<keyword evidence="3 6" id="KW-0812">Transmembrane</keyword>
<feature type="transmembrane region" description="Helical" evidence="6">
    <location>
        <begin position="12"/>
        <end position="28"/>
    </location>
</feature>
<evidence type="ECO:0000313" key="7">
    <source>
        <dbReference type="EMBL" id="PZO43518.1"/>
    </source>
</evidence>
<organism evidence="7 8">
    <name type="scientific">Pseudanabaena frigida</name>
    <dbReference type="NCBI Taxonomy" id="945775"/>
    <lineage>
        <taxon>Bacteria</taxon>
        <taxon>Bacillati</taxon>
        <taxon>Cyanobacteriota</taxon>
        <taxon>Cyanophyceae</taxon>
        <taxon>Pseudanabaenales</taxon>
        <taxon>Pseudanabaenaceae</taxon>
        <taxon>Pseudanabaena</taxon>
    </lineage>
</organism>
<protein>
    <recommendedName>
        <fullName evidence="6">GDT1 family protein</fullName>
    </recommendedName>
</protein>
<evidence type="ECO:0000256" key="5">
    <source>
        <dbReference type="ARBA" id="ARBA00023136"/>
    </source>
</evidence>
<evidence type="ECO:0000256" key="1">
    <source>
        <dbReference type="ARBA" id="ARBA00004141"/>
    </source>
</evidence>
<dbReference type="PANTHER" id="PTHR12608:SF1">
    <property type="entry name" value="TRANSMEMBRANE PROTEIN 165"/>
    <property type="match status" value="1"/>
</dbReference>
<dbReference type="GO" id="GO:0046873">
    <property type="term" value="F:metal ion transmembrane transporter activity"/>
    <property type="evidence" value="ECO:0007669"/>
    <property type="project" value="InterPro"/>
</dbReference>
<keyword evidence="4 6" id="KW-1133">Transmembrane helix</keyword>
<dbReference type="EMBL" id="QBML01000005">
    <property type="protein sequence ID" value="PZO43518.1"/>
    <property type="molecule type" value="Genomic_DNA"/>
</dbReference>
<dbReference type="GO" id="GO:0016020">
    <property type="term" value="C:membrane"/>
    <property type="evidence" value="ECO:0007669"/>
    <property type="project" value="UniProtKB-SubCell"/>
</dbReference>
<evidence type="ECO:0000256" key="6">
    <source>
        <dbReference type="RuleBase" id="RU365102"/>
    </source>
</evidence>
<evidence type="ECO:0000256" key="4">
    <source>
        <dbReference type="ARBA" id="ARBA00022989"/>
    </source>
</evidence>
<comment type="caution">
    <text evidence="7">The sequence shown here is derived from an EMBL/GenBank/DDBJ whole genome shotgun (WGS) entry which is preliminary data.</text>
</comment>
<dbReference type="PANTHER" id="PTHR12608">
    <property type="entry name" value="TRANSMEMBRANE PROTEIN HTP-1 RELATED"/>
    <property type="match status" value="1"/>
</dbReference>
<evidence type="ECO:0000313" key="8">
    <source>
        <dbReference type="Proteomes" id="UP000249467"/>
    </source>
</evidence>
<keyword evidence="5 6" id="KW-0472">Membrane</keyword>
<dbReference type="InterPro" id="IPR001727">
    <property type="entry name" value="GDT1-like"/>
</dbReference>
<sequence>MFQSKSQLKSEHWQIVSTTFITVFLAELGDKTQLTTLMISAQSHQPWIVFAGAAIALVSTSLLGVLTGKWLAKTFSQSSLNTLAGLSFLILSISLLWEAIA</sequence>
<dbReference type="Proteomes" id="UP000249467">
    <property type="component" value="Unassembled WGS sequence"/>
</dbReference>
<feature type="transmembrane region" description="Helical" evidence="6">
    <location>
        <begin position="80"/>
        <end position="100"/>
    </location>
</feature>
<proteinExistence type="inferred from homology"/>
<name>A0A2W4YKM0_9CYAN</name>
<reference evidence="7 8" key="2">
    <citation type="submission" date="2018-06" db="EMBL/GenBank/DDBJ databases">
        <title>Metagenomic assembly of (sub)arctic Cyanobacteria and their associated microbiome from non-axenic cultures.</title>
        <authorList>
            <person name="Baurain D."/>
        </authorList>
    </citation>
    <scope>NUCLEOTIDE SEQUENCE [LARGE SCALE GENOMIC DNA]</scope>
    <source>
        <strain evidence="7">ULC066bin1</strain>
    </source>
</reference>
<comment type="subcellular location">
    <subcellularLocation>
        <location evidence="1 6">Membrane</location>
        <topology evidence="1 6">Multi-pass membrane protein</topology>
    </subcellularLocation>
</comment>
<evidence type="ECO:0000256" key="2">
    <source>
        <dbReference type="ARBA" id="ARBA00009190"/>
    </source>
</evidence>
<gene>
    <name evidence="7" type="ORF">DCF19_04965</name>
</gene>
<dbReference type="AlphaFoldDB" id="A0A2W4YKM0"/>
<feature type="transmembrane region" description="Helical" evidence="6">
    <location>
        <begin position="48"/>
        <end position="68"/>
    </location>
</feature>
<reference evidence="7 8" key="1">
    <citation type="submission" date="2018-04" db="EMBL/GenBank/DDBJ databases">
        <authorList>
            <person name="Go L.Y."/>
            <person name="Mitchell J.A."/>
        </authorList>
    </citation>
    <scope>NUCLEOTIDE SEQUENCE [LARGE SCALE GENOMIC DNA]</scope>
    <source>
        <strain evidence="7">ULC066bin1</strain>
    </source>
</reference>
<accession>A0A2W4YKM0</accession>
<dbReference type="Pfam" id="PF01169">
    <property type="entry name" value="GDT1"/>
    <property type="match status" value="1"/>
</dbReference>
<comment type="similarity">
    <text evidence="2 6">Belongs to the GDT1 family.</text>
</comment>
<comment type="caution">
    <text evidence="6">Lacks conserved residue(s) required for the propagation of feature annotation.</text>
</comment>
<evidence type="ECO:0000256" key="3">
    <source>
        <dbReference type="ARBA" id="ARBA00022692"/>
    </source>
</evidence>